<protein>
    <submittedName>
        <fullName evidence="1">Uncharacterized protein</fullName>
    </submittedName>
</protein>
<reference evidence="1" key="1">
    <citation type="submission" date="2018-05" db="EMBL/GenBank/DDBJ databases">
        <authorList>
            <person name="Lanie J.A."/>
            <person name="Ng W.-L."/>
            <person name="Kazmierczak K.M."/>
            <person name="Andrzejewski T.M."/>
            <person name="Davidsen T.M."/>
            <person name="Wayne K.J."/>
            <person name="Tettelin H."/>
            <person name="Glass J.I."/>
            <person name="Rusch D."/>
            <person name="Podicherti R."/>
            <person name="Tsui H.-C.T."/>
            <person name="Winkler M.E."/>
        </authorList>
    </citation>
    <scope>NUCLEOTIDE SEQUENCE</scope>
</reference>
<feature type="non-terminal residue" evidence="1">
    <location>
        <position position="47"/>
    </location>
</feature>
<gene>
    <name evidence="1" type="ORF">METZ01_LOCUS81190</name>
</gene>
<evidence type="ECO:0000313" key="1">
    <source>
        <dbReference type="EMBL" id="SVA28336.1"/>
    </source>
</evidence>
<name>A0A381UJH3_9ZZZZ</name>
<dbReference type="EMBL" id="UINC01006571">
    <property type="protein sequence ID" value="SVA28336.1"/>
    <property type="molecule type" value="Genomic_DNA"/>
</dbReference>
<accession>A0A381UJH3</accession>
<organism evidence="1">
    <name type="scientific">marine metagenome</name>
    <dbReference type="NCBI Taxonomy" id="408172"/>
    <lineage>
        <taxon>unclassified sequences</taxon>
        <taxon>metagenomes</taxon>
        <taxon>ecological metagenomes</taxon>
    </lineage>
</organism>
<dbReference type="AlphaFoldDB" id="A0A381UJH3"/>
<sequence>MAIFLFQPHVAGPQGNITTPDVAIDRVFVNGTPKPLNDLTSEICHQV</sequence>
<proteinExistence type="predicted"/>